<keyword evidence="5" id="KW-0560">Oxidoreductase</keyword>
<evidence type="ECO:0000256" key="4">
    <source>
        <dbReference type="ARBA" id="ARBA00022827"/>
    </source>
</evidence>
<evidence type="ECO:0000313" key="10">
    <source>
        <dbReference type="EMBL" id="TGY11534.1"/>
    </source>
</evidence>
<evidence type="ECO:0000256" key="1">
    <source>
        <dbReference type="ARBA" id="ARBA00001974"/>
    </source>
</evidence>
<gene>
    <name evidence="10" type="ORF">E5351_08885</name>
</gene>
<dbReference type="RefSeq" id="WP_004043873.1">
    <property type="nucleotide sequence ID" value="NZ_AQFR02000001.1"/>
</dbReference>
<dbReference type="AlphaFoldDB" id="A0A4S2BDG7"/>
<evidence type="ECO:0000259" key="9">
    <source>
        <dbReference type="Pfam" id="PF07992"/>
    </source>
</evidence>
<dbReference type="PANTHER" id="PTHR43429">
    <property type="entry name" value="PYRIDINE NUCLEOTIDE-DISULFIDE OXIDOREDUCTASE DOMAIN-CONTAINING"/>
    <property type="match status" value="1"/>
</dbReference>
<dbReference type="GO" id="GO:0016491">
    <property type="term" value="F:oxidoreductase activity"/>
    <property type="evidence" value="ECO:0007669"/>
    <property type="project" value="UniProtKB-KW"/>
</dbReference>
<dbReference type="EMBL" id="SRYV01000018">
    <property type="protein sequence ID" value="TGY11534.1"/>
    <property type="molecule type" value="Genomic_DNA"/>
</dbReference>
<name>A0A4S2BDG7_9LACO</name>
<dbReference type="InterPro" id="IPR023753">
    <property type="entry name" value="FAD/NAD-binding_dom"/>
</dbReference>
<comment type="caution">
    <text evidence="10">The sequence shown here is derived from an EMBL/GenBank/DDBJ whole genome shotgun (WGS) entry which is preliminary data.</text>
</comment>
<keyword evidence="7" id="KW-0676">Redox-active center</keyword>
<dbReference type="Proteomes" id="UP000309117">
    <property type="component" value="Unassembled WGS sequence"/>
</dbReference>
<evidence type="ECO:0000256" key="3">
    <source>
        <dbReference type="ARBA" id="ARBA00022630"/>
    </source>
</evidence>
<evidence type="ECO:0000313" key="11">
    <source>
        <dbReference type="Proteomes" id="UP000309117"/>
    </source>
</evidence>
<evidence type="ECO:0000256" key="5">
    <source>
        <dbReference type="ARBA" id="ARBA00023002"/>
    </source>
</evidence>
<dbReference type="PANTHER" id="PTHR43429:SF1">
    <property type="entry name" value="NAD(P)H SULFUR OXIDOREDUCTASE (COA-DEPENDENT)"/>
    <property type="match status" value="1"/>
</dbReference>
<evidence type="ECO:0000256" key="2">
    <source>
        <dbReference type="ARBA" id="ARBA00009130"/>
    </source>
</evidence>
<dbReference type="SUPFAM" id="SSF51905">
    <property type="entry name" value="FAD/NAD(P)-binding domain"/>
    <property type="match status" value="1"/>
</dbReference>
<keyword evidence="3" id="KW-0285">Flavoprotein</keyword>
<dbReference type="InterPro" id="IPR050260">
    <property type="entry name" value="FAD-bd_OxRdtase"/>
</dbReference>
<dbReference type="SUPFAM" id="SSF55424">
    <property type="entry name" value="FAD/NAD-linked reductases, dimerisation (C-terminal) domain"/>
    <property type="match status" value="1"/>
</dbReference>
<dbReference type="Pfam" id="PF02852">
    <property type="entry name" value="Pyr_redox_dim"/>
    <property type="match status" value="1"/>
</dbReference>
<evidence type="ECO:0000256" key="7">
    <source>
        <dbReference type="ARBA" id="ARBA00023284"/>
    </source>
</evidence>
<dbReference type="PRINTS" id="PR00411">
    <property type="entry name" value="PNDRDTASEI"/>
</dbReference>
<comment type="similarity">
    <text evidence="2">Belongs to the class-III pyridine nucleotide-disulfide oxidoreductase family.</text>
</comment>
<reference evidence="10 11" key="1">
    <citation type="submission" date="2019-04" db="EMBL/GenBank/DDBJ databases">
        <title>Microbes associate with the intestines of laboratory mice.</title>
        <authorList>
            <person name="Navarre W."/>
            <person name="Wong E."/>
            <person name="Huang K."/>
            <person name="Tropini C."/>
            <person name="Ng K."/>
            <person name="Yu B."/>
        </authorList>
    </citation>
    <scope>NUCLEOTIDE SEQUENCE [LARGE SCALE GENOMIC DNA]</scope>
    <source>
        <strain evidence="10 11">NM61_E11</strain>
    </source>
</reference>
<comment type="cofactor">
    <cofactor evidence="1">
        <name>FAD</name>
        <dbReference type="ChEBI" id="CHEBI:57692"/>
    </cofactor>
</comment>
<sequence>MEKRKVVIIGGSHGGHEAAFEILNRYDNVDVTLLEKSDYVSFMSCGMKLYLEGKTTGINDVRNFRPEDLKGRGGHMYNNTEATEINTYTNTVTAKDVNTGETKDFKYDKLIISSGVEPASLHVPGADLDNIYLMRGYDWAKKIDAAQKDDSIKNVAVIGAGNGIAAAEVMAKAGKNVTLIDSGKKPLENYLNDTYTDIFDEVLTKNGVNLAMNNKVTGFSGEGKVEAVETDHGKIKTDLVIIAVGVTPNTEWLKGTIELYDNGYIKTDDYFRTSVVDIYAIGDAVFPFDIPANRRVPIPSAIAARHEAQYVVQHLFETTPSRPFKGIVGAQVLEAFDTHAVVTGLSLKNAKKAGINAVEVVFKDRIRPDYIPAKDNPEAYISIVYNEDSHQVLGGSTLSTYDITGQANVLSLAIRYRLTLEDLAEADFFFSPSFDRQWNLINLAAQKALGYYKIV</sequence>
<keyword evidence="4" id="KW-0274">FAD</keyword>
<feature type="domain" description="Pyridine nucleotide-disulphide oxidoreductase dimerisation" evidence="8">
    <location>
        <begin position="341"/>
        <end position="436"/>
    </location>
</feature>
<dbReference type="Pfam" id="PF07992">
    <property type="entry name" value="Pyr_redox_2"/>
    <property type="match status" value="1"/>
</dbReference>
<dbReference type="PRINTS" id="PR00368">
    <property type="entry name" value="FADPNR"/>
</dbReference>
<proteinExistence type="inferred from homology"/>
<protein>
    <submittedName>
        <fullName evidence="10">FAD-dependent oxidoreductase</fullName>
    </submittedName>
</protein>
<feature type="domain" description="FAD/NAD(P)-binding" evidence="9">
    <location>
        <begin position="5"/>
        <end position="304"/>
    </location>
</feature>
<dbReference type="InterPro" id="IPR016156">
    <property type="entry name" value="FAD/NAD-linked_Rdtase_dimer_sf"/>
</dbReference>
<evidence type="ECO:0000259" key="8">
    <source>
        <dbReference type="Pfam" id="PF02852"/>
    </source>
</evidence>
<dbReference type="InterPro" id="IPR036188">
    <property type="entry name" value="FAD/NAD-bd_sf"/>
</dbReference>
<dbReference type="InterPro" id="IPR004099">
    <property type="entry name" value="Pyr_nucl-diS_OxRdtase_dimer"/>
</dbReference>
<dbReference type="Gene3D" id="3.30.390.30">
    <property type="match status" value="1"/>
</dbReference>
<keyword evidence="6" id="KW-0558">Oxidation</keyword>
<evidence type="ECO:0000256" key="6">
    <source>
        <dbReference type="ARBA" id="ARBA00023097"/>
    </source>
</evidence>
<organism evidence="10 11">
    <name type="scientific">Lactobacillus intestinalis</name>
    <dbReference type="NCBI Taxonomy" id="151781"/>
    <lineage>
        <taxon>Bacteria</taxon>
        <taxon>Bacillati</taxon>
        <taxon>Bacillota</taxon>
        <taxon>Bacilli</taxon>
        <taxon>Lactobacillales</taxon>
        <taxon>Lactobacillaceae</taxon>
        <taxon>Lactobacillus</taxon>
    </lineage>
</organism>
<dbReference type="Gene3D" id="3.50.50.60">
    <property type="entry name" value="FAD/NAD(P)-binding domain"/>
    <property type="match status" value="2"/>
</dbReference>
<accession>A0A4S2BDG7</accession>